<accession>A0A0A8Y2D7</accession>
<sequence length="55" mass="6263">MNCITCELANFEALITKSSKLQEAFKDVLSPRLSVMAIKCKRRILERGEACIILY</sequence>
<reference evidence="1" key="2">
    <citation type="journal article" date="2015" name="Data Brief">
        <title>Shoot transcriptome of the giant reed, Arundo donax.</title>
        <authorList>
            <person name="Barrero R.A."/>
            <person name="Guerrero F.D."/>
            <person name="Moolhuijzen P."/>
            <person name="Goolsby J.A."/>
            <person name="Tidwell J."/>
            <person name="Bellgard S.E."/>
            <person name="Bellgard M.I."/>
        </authorList>
    </citation>
    <scope>NUCLEOTIDE SEQUENCE</scope>
    <source>
        <tissue evidence="1">Shoot tissue taken approximately 20 cm above the soil surface</tissue>
    </source>
</reference>
<organism evidence="1">
    <name type="scientific">Arundo donax</name>
    <name type="common">Giant reed</name>
    <name type="synonym">Donax arundinaceus</name>
    <dbReference type="NCBI Taxonomy" id="35708"/>
    <lineage>
        <taxon>Eukaryota</taxon>
        <taxon>Viridiplantae</taxon>
        <taxon>Streptophyta</taxon>
        <taxon>Embryophyta</taxon>
        <taxon>Tracheophyta</taxon>
        <taxon>Spermatophyta</taxon>
        <taxon>Magnoliopsida</taxon>
        <taxon>Liliopsida</taxon>
        <taxon>Poales</taxon>
        <taxon>Poaceae</taxon>
        <taxon>PACMAD clade</taxon>
        <taxon>Arundinoideae</taxon>
        <taxon>Arundineae</taxon>
        <taxon>Arundo</taxon>
    </lineage>
</organism>
<name>A0A0A8Y2D7_ARUDO</name>
<proteinExistence type="predicted"/>
<evidence type="ECO:0000313" key="1">
    <source>
        <dbReference type="EMBL" id="JAD20336.1"/>
    </source>
</evidence>
<protein>
    <submittedName>
        <fullName evidence="1">Uncharacterized protein</fullName>
    </submittedName>
</protein>
<dbReference type="AlphaFoldDB" id="A0A0A8Y2D7"/>
<dbReference type="EMBL" id="GBRH01277559">
    <property type="protein sequence ID" value="JAD20336.1"/>
    <property type="molecule type" value="Transcribed_RNA"/>
</dbReference>
<reference evidence="1" key="1">
    <citation type="submission" date="2014-09" db="EMBL/GenBank/DDBJ databases">
        <authorList>
            <person name="Magalhaes I.L.F."/>
            <person name="Oliveira U."/>
            <person name="Santos F.R."/>
            <person name="Vidigal T.H.D.A."/>
            <person name="Brescovit A.D."/>
            <person name="Santos A.J."/>
        </authorList>
    </citation>
    <scope>NUCLEOTIDE SEQUENCE</scope>
    <source>
        <tissue evidence="1">Shoot tissue taken approximately 20 cm above the soil surface</tissue>
    </source>
</reference>